<dbReference type="PATRIC" id="fig|413999.7.peg.931"/>
<keyword evidence="1" id="KW-0472">Membrane</keyword>
<keyword evidence="1" id="KW-0812">Transmembrane</keyword>
<keyword evidence="3" id="KW-1185">Reference proteome</keyword>
<accession>A5I0C6</accession>
<proteinExistence type="predicted"/>
<evidence type="ECO:0000256" key="1">
    <source>
        <dbReference type="SAM" id="Phobius"/>
    </source>
</evidence>
<dbReference type="KEGG" id="cbo:CBO0934"/>
<organism evidence="2 3">
    <name type="scientific">Clostridium botulinum (strain Hall / ATCC 3502 / NCTC 13319 / Type A)</name>
    <dbReference type="NCBI Taxonomy" id="441771"/>
    <lineage>
        <taxon>Bacteria</taxon>
        <taxon>Bacillati</taxon>
        <taxon>Bacillota</taxon>
        <taxon>Clostridia</taxon>
        <taxon>Eubacteriales</taxon>
        <taxon>Clostridiaceae</taxon>
        <taxon>Clostridium</taxon>
    </lineage>
</organism>
<dbReference type="AlphaFoldDB" id="A5I0C6"/>
<gene>
    <name evidence="2" type="ordered locus">CBO0934</name>
</gene>
<keyword evidence="1" id="KW-1133">Transmembrane helix</keyword>
<sequence>MEIINMKVVLNFIIFMILIICVEKIIEKTNIHVALINRIKKYKHYKKILFMGLMIVWFMVEVGKQSLNVRLGKHNIPSIVLGAIILGIYLKFLPYIFSKKEVS</sequence>
<reference evidence="2 3" key="1">
    <citation type="journal article" date="2007" name="Genome Res.">
        <title>Genome sequence of a proteolytic (Group I) Clostridium botulinum strain Hall A and comparative analysis of the clostridial genomes.</title>
        <authorList>
            <person name="Sebaihia M."/>
            <person name="Peck M.W."/>
            <person name="Minton N.P."/>
            <person name="Thomson N.R."/>
            <person name="Holden M.T.G."/>
            <person name="Mitchell W.J."/>
            <person name="Carter A.T."/>
            <person name="Bentley S.D."/>
            <person name="Mason D.R."/>
            <person name="Crossman L."/>
            <person name="Paul C.J."/>
            <person name="Ivens A."/>
            <person name="Wells-Bennik M.H.J."/>
            <person name="Davis I.J."/>
            <person name="Cerdeno-Tarraga A.M."/>
            <person name="Churcher C."/>
            <person name="Quail M.A."/>
            <person name="Chillingworth T."/>
            <person name="Feltwell T."/>
            <person name="Fraser A."/>
            <person name="Goodhead I."/>
            <person name="Hance Z."/>
            <person name="Jagels K."/>
            <person name="Larke N."/>
            <person name="Maddison M."/>
            <person name="Moule S."/>
            <person name="Mungall K."/>
            <person name="Norbertczak H."/>
            <person name="Rabbinowitsch E."/>
            <person name="Sanders M."/>
            <person name="Simmonds M."/>
            <person name="White B."/>
            <person name="Whithead S."/>
            <person name="Parkhill J."/>
        </authorList>
    </citation>
    <scope>NUCLEOTIDE SEQUENCE [LARGE SCALE GENOMIC DNA]</scope>
    <source>
        <strain evidence="3">Hall / ATCC 3502 / NCTC 13319 / Type A [Sanger]</strain>
    </source>
</reference>
<evidence type="ECO:0000313" key="2">
    <source>
        <dbReference type="EMBL" id="CAL82487.1"/>
    </source>
</evidence>
<dbReference type="EMBL" id="AM412317">
    <property type="protein sequence ID" value="CAL82487.1"/>
    <property type="molecule type" value="Genomic_DNA"/>
</dbReference>
<feature type="transmembrane region" description="Helical" evidence="1">
    <location>
        <begin position="76"/>
        <end position="97"/>
    </location>
</feature>
<feature type="transmembrane region" description="Helical" evidence="1">
    <location>
        <begin position="6"/>
        <end position="26"/>
    </location>
</feature>
<feature type="transmembrane region" description="Helical" evidence="1">
    <location>
        <begin position="47"/>
        <end position="64"/>
    </location>
</feature>
<evidence type="ECO:0000313" key="3">
    <source>
        <dbReference type="Proteomes" id="UP000001986"/>
    </source>
</evidence>
<name>A5I0C6_CLOBH</name>
<protein>
    <submittedName>
        <fullName evidence="2">Membrane protein</fullName>
    </submittedName>
</protein>
<dbReference type="Proteomes" id="UP000001986">
    <property type="component" value="Chromosome"/>
</dbReference>
<dbReference type="HOGENOM" id="CLU_2341736_0_0_9"/>